<dbReference type="GO" id="GO:0006355">
    <property type="term" value="P:regulation of DNA-templated transcription"/>
    <property type="evidence" value="ECO:0007669"/>
    <property type="project" value="InterPro"/>
</dbReference>
<dbReference type="InterPro" id="IPR011990">
    <property type="entry name" value="TPR-like_helical_dom_sf"/>
</dbReference>
<evidence type="ECO:0000256" key="3">
    <source>
        <dbReference type="PROSITE-ProRule" id="PRU00339"/>
    </source>
</evidence>
<accession>A0A4Y2DTF2</accession>
<dbReference type="Proteomes" id="UP000499080">
    <property type="component" value="Unassembled WGS sequence"/>
</dbReference>
<evidence type="ECO:0000313" key="6">
    <source>
        <dbReference type="EMBL" id="GBM20130.1"/>
    </source>
</evidence>
<feature type="compositionally biased region" description="Low complexity" evidence="5">
    <location>
        <begin position="1010"/>
        <end position="1021"/>
    </location>
</feature>
<dbReference type="GO" id="GO:0016593">
    <property type="term" value="C:Cdc73/Paf1 complex"/>
    <property type="evidence" value="ECO:0007669"/>
    <property type="project" value="TreeGrafter"/>
</dbReference>
<dbReference type="GO" id="GO:0006368">
    <property type="term" value="P:transcription elongation by RNA polymerase II"/>
    <property type="evidence" value="ECO:0007669"/>
    <property type="project" value="TreeGrafter"/>
</dbReference>
<feature type="compositionally biased region" description="Basic and acidic residues" evidence="5">
    <location>
        <begin position="877"/>
        <end position="886"/>
    </location>
</feature>
<keyword evidence="1" id="KW-0677">Repeat</keyword>
<dbReference type="AlphaFoldDB" id="A0A4Y2DTF2"/>
<dbReference type="GO" id="GO:0000993">
    <property type="term" value="F:RNA polymerase II complex binding"/>
    <property type="evidence" value="ECO:0007669"/>
    <property type="project" value="TreeGrafter"/>
</dbReference>
<dbReference type="InterPro" id="IPR031101">
    <property type="entry name" value="Ctr9"/>
</dbReference>
<feature type="repeat" description="TPR" evidence="3">
    <location>
        <begin position="522"/>
        <end position="555"/>
    </location>
</feature>
<dbReference type="PANTHER" id="PTHR14027">
    <property type="entry name" value="RNA POLYMERASE-ASSOCIATED PROTEIN CTR9"/>
    <property type="match status" value="1"/>
</dbReference>
<feature type="compositionally biased region" description="Basic and acidic residues" evidence="5">
    <location>
        <begin position="983"/>
        <end position="1009"/>
    </location>
</feature>
<feature type="coiled-coil region" evidence="4">
    <location>
        <begin position="820"/>
        <end position="851"/>
    </location>
</feature>
<dbReference type="SMART" id="SM00028">
    <property type="entry name" value="TPR"/>
    <property type="match status" value="11"/>
</dbReference>
<proteinExistence type="predicted"/>
<feature type="compositionally biased region" description="Basic and acidic residues" evidence="5">
    <location>
        <begin position="940"/>
        <end position="962"/>
    </location>
</feature>
<dbReference type="SUPFAM" id="SSF48452">
    <property type="entry name" value="TPR-like"/>
    <property type="match status" value="2"/>
</dbReference>
<evidence type="ECO:0000256" key="5">
    <source>
        <dbReference type="SAM" id="MobiDB-lite"/>
    </source>
</evidence>
<dbReference type="Pfam" id="PF13181">
    <property type="entry name" value="TPR_8"/>
    <property type="match status" value="1"/>
</dbReference>
<evidence type="ECO:0000256" key="1">
    <source>
        <dbReference type="ARBA" id="ARBA00022737"/>
    </source>
</evidence>
<feature type="repeat" description="TPR" evidence="3">
    <location>
        <begin position="332"/>
        <end position="365"/>
    </location>
</feature>
<keyword evidence="7" id="KW-1185">Reference proteome</keyword>
<dbReference type="Gene3D" id="1.25.40.10">
    <property type="entry name" value="Tetratricopeptide repeat domain"/>
    <property type="match status" value="4"/>
</dbReference>
<dbReference type="FunFam" id="1.25.40.10:FF:000069">
    <property type="entry name" value="CTR9 homolog, Paf1/RNA polymerase II complex component"/>
    <property type="match status" value="1"/>
</dbReference>
<dbReference type="OrthoDB" id="343875at2759"/>
<feature type="region of interest" description="Disordered" evidence="5">
    <location>
        <begin position="877"/>
        <end position="1057"/>
    </location>
</feature>
<evidence type="ECO:0000256" key="4">
    <source>
        <dbReference type="SAM" id="Coils"/>
    </source>
</evidence>
<comment type="caution">
    <text evidence="6">The sequence shown here is derived from an EMBL/GenBank/DDBJ whole genome shotgun (WGS) entry which is preliminary data.</text>
</comment>
<name>A0A4Y2DTF2_ARAVE</name>
<evidence type="ECO:0000256" key="2">
    <source>
        <dbReference type="ARBA" id="ARBA00022803"/>
    </source>
</evidence>
<dbReference type="PROSITE" id="PS50005">
    <property type="entry name" value="TPR"/>
    <property type="match status" value="5"/>
</dbReference>
<evidence type="ECO:0000313" key="7">
    <source>
        <dbReference type="Proteomes" id="UP000499080"/>
    </source>
</evidence>
<dbReference type="FunFam" id="1.25.40.10:FF:000322">
    <property type="entry name" value="RNA polymerase-associated protein CTR9 homolog"/>
    <property type="match status" value="1"/>
</dbReference>
<keyword evidence="4" id="KW-0175">Coiled coil</keyword>
<keyword evidence="2 3" id="KW-0802">TPR repeat</keyword>
<dbReference type="Pfam" id="PF14559">
    <property type="entry name" value="TPR_19"/>
    <property type="match status" value="1"/>
</dbReference>
<feature type="repeat" description="TPR" evidence="3">
    <location>
        <begin position="442"/>
        <end position="475"/>
    </location>
</feature>
<feature type="repeat" description="TPR" evidence="3">
    <location>
        <begin position="189"/>
        <end position="222"/>
    </location>
</feature>
<dbReference type="InterPro" id="IPR019734">
    <property type="entry name" value="TPR_rpt"/>
</dbReference>
<feature type="repeat" description="TPR" evidence="3">
    <location>
        <begin position="556"/>
        <end position="589"/>
    </location>
</feature>
<organism evidence="6 7">
    <name type="scientific">Araneus ventricosus</name>
    <name type="common">Orbweaver spider</name>
    <name type="synonym">Epeira ventricosa</name>
    <dbReference type="NCBI Taxonomy" id="182803"/>
    <lineage>
        <taxon>Eukaryota</taxon>
        <taxon>Metazoa</taxon>
        <taxon>Ecdysozoa</taxon>
        <taxon>Arthropoda</taxon>
        <taxon>Chelicerata</taxon>
        <taxon>Arachnida</taxon>
        <taxon>Araneae</taxon>
        <taxon>Araneomorphae</taxon>
        <taxon>Entelegynae</taxon>
        <taxon>Araneoidea</taxon>
        <taxon>Araneidae</taxon>
        <taxon>Araneus</taxon>
    </lineage>
</organism>
<dbReference type="Pfam" id="PF13432">
    <property type="entry name" value="TPR_16"/>
    <property type="match status" value="1"/>
</dbReference>
<protein>
    <submittedName>
        <fullName evidence="6">RNA polymerase-associated protein CTR9</fullName>
    </submittedName>
</protein>
<dbReference type="FunFam" id="1.25.40.10:FF:000289">
    <property type="entry name" value="RNA polymerase-associated protein CTR9 homolog"/>
    <property type="match status" value="1"/>
</dbReference>
<dbReference type="PANTHER" id="PTHR14027:SF2">
    <property type="entry name" value="RNA POLYMERASE-ASSOCIATED PROTEIN CTR9 HOMOLOG"/>
    <property type="match status" value="1"/>
</dbReference>
<reference evidence="6 7" key="1">
    <citation type="journal article" date="2019" name="Sci. Rep.">
        <title>Orb-weaving spider Araneus ventricosus genome elucidates the spidroin gene catalogue.</title>
        <authorList>
            <person name="Kono N."/>
            <person name="Nakamura H."/>
            <person name="Ohtoshi R."/>
            <person name="Moran D.A.P."/>
            <person name="Shinohara A."/>
            <person name="Yoshida Y."/>
            <person name="Fujiwara M."/>
            <person name="Mori M."/>
            <person name="Tomita M."/>
            <person name="Arakawa K."/>
        </authorList>
    </citation>
    <scope>NUCLEOTIDE SEQUENCE [LARGE SCALE GENOMIC DNA]</scope>
</reference>
<sequence>MKKFTLVIELKKDQLPDGDEVLGLLRQEQATLNIWIQIAVEYYCQGKHEDFVKILDASRTDANINYPNAKHDQMASLDKLSAYYVQQASREKDRDRKRELFTKATLLYTTADKIFIYDLDHLLGKACFCLLEGDKMDQADAQFNFVLNQSLNNIPSLLGKACIAFNKKDFRGALALYKKALRNNPKCPADVRLGMGHCFYRMGMLDKAKLAFERALALDSQCVGALIGLAILKLNSGTPESIRNGVQMLSKAYTIDSSNPMVLNHLANHFFFKKEYAKVQQLALHAFQNTENEVMRAESCHHLARSFHVQGDYDQAFQYYYQATQFASPSFVLPQFGLGEMYIHKGDMENAAQCFEKVLKAQPGNYETMKILGSLYAHSPNQAKRDQAKALLKKVTEQFVEDVEACIELADVLEQSDIQGALSAYGTATSILKGQVGADVPAEILNNVAALHYRLGNLQDAKKFFEASLERARKDAEQDENYYNAISVTTTYNLARLYESLSQFDKAECLYKNILWEHPNYVDCYLKLGCMARGRGQIYEASDWFKEALQVNQSNPDAWSLIGNLHLAKQEWNSCQRKFERILNIAPNDTYSLIALGNIWLRTMDQHSQDNEKEKRRQDRALSTYKQVLRIDPRNIWAANGIGAVLAHKGYISEARDCFAQVREATADFCDVWLNIAHIYVEQRQYVAAIEMYENCHKKFFKYHNVEILTYLGQAYYKCGKLAECKQILLKARRVAPHDTVILYNIALVLQKLATQTLKDEKSNLKTVLSAVHELDLAQRYFSYLSINGDGMKYDPAQASVEARQCQDFLGPAQHEVARARRLDAEERELRRKQEEEREALKQIILEQQQKDLDERLQQKQEHIMKRQEFVEKTKAKLRFDEEDKPSRKKGLKAQDENVSSGSEGIGGEPKKKKRKEEEKKKMNKKCVPWDNRETDDEGEGKPHKQRKDKESKKEQIKEDGLTVKQHSRVVSKATISSSEDSNSDKEKMKKKAREDSDGNHSKSKRMDSESGSETGSSTGGKKLKIVSYSGSESEDSVRAKKKHSVDSDIGSESGGITKAKKCRIVEWDSDGEHI</sequence>
<dbReference type="EMBL" id="BGPR01000437">
    <property type="protein sequence ID" value="GBM20130.1"/>
    <property type="molecule type" value="Genomic_DNA"/>
</dbReference>
<gene>
    <name evidence="6" type="primary">Ctr9_1</name>
    <name evidence="6" type="ORF">AVEN_81106_1</name>
</gene>
<dbReference type="SUPFAM" id="SSF81901">
    <property type="entry name" value="HCP-like"/>
    <property type="match status" value="1"/>
</dbReference>
<dbReference type="Pfam" id="PF13424">
    <property type="entry name" value="TPR_12"/>
    <property type="match status" value="1"/>
</dbReference>